<dbReference type="InterPro" id="IPR025110">
    <property type="entry name" value="AMP-bd_C"/>
</dbReference>
<name>A0ABT0UPJ9_9ACTN</name>
<dbReference type="Proteomes" id="UP001431429">
    <property type="component" value="Unassembled WGS sequence"/>
</dbReference>
<feature type="domain" description="Carrier" evidence="4">
    <location>
        <begin position="591"/>
        <end position="666"/>
    </location>
</feature>
<comment type="caution">
    <text evidence="5">The sequence shown here is derived from an EMBL/GenBank/DDBJ whole genome shotgun (WGS) entry which is preliminary data.</text>
</comment>
<proteinExistence type="predicted"/>
<evidence type="ECO:0000313" key="6">
    <source>
        <dbReference type="Proteomes" id="UP001431429"/>
    </source>
</evidence>
<dbReference type="PANTHER" id="PTHR44845">
    <property type="entry name" value="CARRIER DOMAIN-CONTAINING PROTEIN"/>
    <property type="match status" value="1"/>
</dbReference>
<dbReference type="Gene3D" id="3.30.300.30">
    <property type="match status" value="2"/>
</dbReference>
<dbReference type="InterPro" id="IPR029058">
    <property type="entry name" value="AB_hydrolase_fold"/>
</dbReference>
<gene>
    <name evidence="5" type="ORF">NBG84_19570</name>
</gene>
<dbReference type="InterPro" id="IPR013217">
    <property type="entry name" value="Methyltransf_12"/>
</dbReference>
<feature type="non-terminal residue" evidence="5">
    <location>
        <position position="1"/>
    </location>
</feature>
<dbReference type="Pfam" id="PF00501">
    <property type="entry name" value="AMP-binding"/>
    <property type="match status" value="1"/>
</dbReference>
<comment type="cofactor">
    <cofactor evidence="1">
        <name>pantetheine 4'-phosphate</name>
        <dbReference type="ChEBI" id="CHEBI:47942"/>
    </cofactor>
</comment>
<protein>
    <submittedName>
        <fullName evidence="5">Alpha/beta fold hydrolase</fullName>
    </submittedName>
</protein>
<dbReference type="SMART" id="SM00823">
    <property type="entry name" value="PKS_PP"/>
    <property type="match status" value="1"/>
</dbReference>
<dbReference type="InterPro" id="IPR042099">
    <property type="entry name" value="ANL_N_sf"/>
</dbReference>
<dbReference type="GO" id="GO:0016787">
    <property type="term" value="F:hydrolase activity"/>
    <property type="evidence" value="ECO:0007669"/>
    <property type="project" value="UniProtKB-KW"/>
</dbReference>
<evidence type="ECO:0000259" key="4">
    <source>
        <dbReference type="PROSITE" id="PS50075"/>
    </source>
</evidence>
<evidence type="ECO:0000313" key="5">
    <source>
        <dbReference type="EMBL" id="MCM2390468.1"/>
    </source>
</evidence>
<dbReference type="Pfam" id="PF13193">
    <property type="entry name" value="AMP-binding_C"/>
    <property type="match status" value="1"/>
</dbReference>
<dbReference type="EMBL" id="JAMQAW010000025">
    <property type="protein sequence ID" value="MCM2390468.1"/>
    <property type="molecule type" value="Genomic_DNA"/>
</dbReference>
<dbReference type="Gene3D" id="3.40.50.1820">
    <property type="entry name" value="alpha/beta hydrolase"/>
    <property type="match status" value="1"/>
</dbReference>
<dbReference type="InterPro" id="IPR020806">
    <property type="entry name" value="PKS_PP-bd"/>
</dbReference>
<dbReference type="SUPFAM" id="SSF53335">
    <property type="entry name" value="S-adenosyl-L-methionine-dependent methyltransferases"/>
    <property type="match status" value="1"/>
</dbReference>
<accession>A0ABT0UPJ9</accession>
<dbReference type="InterPro" id="IPR036736">
    <property type="entry name" value="ACP-like_sf"/>
</dbReference>
<dbReference type="PROSITE" id="PS00012">
    <property type="entry name" value="PHOSPHOPANTETHEINE"/>
    <property type="match status" value="1"/>
</dbReference>
<sequence>PGTEHVPIGTPIWNTQVYVLDQALRPVAPGVTGELYLAGTGLARGYLAHTPLTAKRFIANPYSEPGTRMYRTGDLVRWNKDGQLEYVGRTDFQIKLRGLRIELGEIENVLTEHPDVAQAAVIAREDDRGDKRLIAYVVPDLGTAVADTDVQVDEWRHVYEDTYADSGDEAWGEDFRGWNSSYTGDPIPLEQMVEWRDTAVAQVLRFAPRRVLEIGVGSGLLLAHIVGSVEEYWGTDISATVVDRVREQAEQAGHGSRVHLSVQAADDVSGLPRDGFDTVILNSVVQYFPSIEYLDQVLSQTMELLSPGGRLIVSDVRNAGTLRLLLTAVQRAAQPHASPEKVRALVDQAMLAERELVVAPEWFAEWAADHSAGADIQLKAGQAHNELTRHRYEVVLHKEPAETLDLAGVPPVPWGQEVSDLAGLAGCLDRAQGSPVRVSAIPNARLVEEADTAISAGALSTPALHGGPLDPQDLVEWARQQGWHAVLTWSGEAAHGFDAVLLPERLTTRRALCGGFVPSDAAGRPRANTPALSTSIGPLLAQLPEYLRGQLPDYMVPAAVVPLPELPLTPAGKLDRQALPAELGPAPSSGEPRNPHEEKLCSLFGELLGVEKVGIDDDFFALGGHSLLATRLSSRIRKHFGVDVPVRTIVRYPTVAELAALMLTGGILTEHTDPYAVVLPLHDDPGTGKTPVWFLHGGGGLGWVFFSFAPYVRDRPAYALQARGCNGTDPLAESVQEMVDDYLGQILETQPEGPYHLVGWSFSGPVAHALAEALDRRGHEVGLLAILDAMPSSGFKDLPGVEAAAFRKEVAEFMGEFMNTGNLTDLLDTMGKVGANNRTLMKEFDSPVYRGDLLYFHAKLGKDWGSYAIHWRQHVLGSIEEYDVDASHEYLHMPKPAGQIMQVIARRLD</sequence>
<dbReference type="RefSeq" id="WP_250920812.1">
    <property type="nucleotide sequence ID" value="NZ_JAMQAW010000025.1"/>
</dbReference>
<organism evidence="5 6">
    <name type="scientific">Streptomyces albipurpureus</name>
    <dbReference type="NCBI Taxonomy" id="2897419"/>
    <lineage>
        <taxon>Bacteria</taxon>
        <taxon>Bacillati</taxon>
        <taxon>Actinomycetota</taxon>
        <taxon>Actinomycetes</taxon>
        <taxon>Kitasatosporales</taxon>
        <taxon>Streptomycetaceae</taxon>
        <taxon>Streptomyces</taxon>
    </lineage>
</organism>
<keyword evidence="5" id="KW-0378">Hydrolase</keyword>
<dbReference type="InterPro" id="IPR009081">
    <property type="entry name" value="PP-bd_ACP"/>
</dbReference>
<keyword evidence="6" id="KW-1185">Reference proteome</keyword>
<dbReference type="InterPro" id="IPR029063">
    <property type="entry name" value="SAM-dependent_MTases_sf"/>
</dbReference>
<dbReference type="Pfam" id="PF08242">
    <property type="entry name" value="Methyltransf_12"/>
    <property type="match status" value="1"/>
</dbReference>
<dbReference type="Gene3D" id="3.40.50.150">
    <property type="entry name" value="Vaccinia Virus protein VP39"/>
    <property type="match status" value="1"/>
</dbReference>
<dbReference type="PANTHER" id="PTHR44845:SF6">
    <property type="entry name" value="BETA-ALANINE-ACTIVATING ENZYME"/>
    <property type="match status" value="1"/>
</dbReference>
<dbReference type="PROSITE" id="PS50075">
    <property type="entry name" value="CARRIER"/>
    <property type="match status" value="1"/>
</dbReference>
<dbReference type="InterPro" id="IPR001031">
    <property type="entry name" value="Thioesterase"/>
</dbReference>
<evidence type="ECO:0000256" key="2">
    <source>
        <dbReference type="ARBA" id="ARBA00022450"/>
    </source>
</evidence>
<dbReference type="InterPro" id="IPR045851">
    <property type="entry name" value="AMP-bd_C_sf"/>
</dbReference>
<keyword evidence="2" id="KW-0596">Phosphopantetheine</keyword>
<dbReference type="Gene3D" id="3.40.50.12780">
    <property type="entry name" value="N-terminal domain of ligase-like"/>
    <property type="match status" value="1"/>
</dbReference>
<reference evidence="5" key="1">
    <citation type="submission" date="2022-06" db="EMBL/GenBank/DDBJ databases">
        <title>Genome public.</title>
        <authorList>
            <person name="Sun Q."/>
        </authorList>
    </citation>
    <scope>NUCLEOTIDE SEQUENCE</scope>
    <source>
        <strain evidence="5">CWNU-1</strain>
    </source>
</reference>
<keyword evidence="3" id="KW-0597">Phosphoprotein</keyword>
<evidence type="ECO:0000256" key="1">
    <source>
        <dbReference type="ARBA" id="ARBA00001957"/>
    </source>
</evidence>
<dbReference type="Pfam" id="PF00550">
    <property type="entry name" value="PP-binding"/>
    <property type="match status" value="1"/>
</dbReference>
<dbReference type="InterPro" id="IPR006162">
    <property type="entry name" value="Ppantetheine_attach_site"/>
</dbReference>
<dbReference type="Pfam" id="PF00975">
    <property type="entry name" value="Thioesterase"/>
    <property type="match status" value="1"/>
</dbReference>
<dbReference type="SUPFAM" id="SSF47336">
    <property type="entry name" value="ACP-like"/>
    <property type="match status" value="1"/>
</dbReference>
<dbReference type="SUPFAM" id="SSF53474">
    <property type="entry name" value="alpha/beta-Hydrolases"/>
    <property type="match status" value="1"/>
</dbReference>
<dbReference type="SUPFAM" id="SSF56801">
    <property type="entry name" value="Acetyl-CoA synthetase-like"/>
    <property type="match status" value="1"/>
</dbReference>
<dbReference type="InterPro" id="IPR000873">
    <property type="entry name" value="AMP-dep_synth/lig_dom"/>
</dbReference>
<evidence type="ECO:0000256" key="3">
    <source>
        <dbReference type="ARBA" id="ARBA00022553"/>
    </source>
</evidence>
<dbReference type="CDD" id="cd02440">
    <property type="entry name" value="AdoMet_MTases"/>
    <property type="match status" value="1"/>
</dbReference>